<dbReference type="Proteomes" id="UP000824120">
    <property type="component" value="Chromosome 8"/>
</dbReference>
<dbReference type="Gene3D" id="3.80.10.10">
    <property type="entry name" value="Ribonuclease Inhibitor"/>
    <property type="match status" value="1"/>
</dbReference>
<dbReference type="SUPFAM" id="SSF52047">
    <property type="entry name" value="RNI-like"/>
    <property type="match status" value="1"/>
</dbReference>
<evidence type="ECO:0000259" key="1">
    <source>
        <dbReference type="Pfam" id="PF24758"/>
    </source>
</evidence>
<dbReference type="OrthoDB" id="1274461at2759"/>
<organism evidence="2 3">
    <name type="scientific">Solanum commersonii</name>
    <name type="common">Commerson's wild potato</name>
    <name type="synonym">Commerson's nightshade</name>
    <dbReference type="NCBI Taxonomy" id="4109"/>
    <lineage>
        <taxon>Eukaryota</taxon>
        <taxon>Viridiplantae</taxon>
        <taxon>Streptophyta</taxon>
        <taxon>Embryophyta</taxon>
        <taxon>Tracheophyta</taxon>
        <taxon>Spermatophyta</taxon>
        <taxon>Magnoliopsida</taxon>
        <taxon>eudicotyledons</taxon>
        <taxon>Gunneridae</taxon>
        <taxon>Pentapetalae</taxon>
        <taxon>asterids</taxon>
        <taxon>lamiids</taxon>
        <taxon>Solanales</taxon>
        <taxon>Solanaceae</taxon>
        <taxon>Solanoideae</taxon>
        <taxon>Solaneae</taxon>
        <taxon>Solanum</taxon>
    </lineage>
</organism>
<sequence length="410" mass="48048">MRSDRRFVADIISNLPCNVLDEILGCLPWKDAVKTSILSKDWRYKWVARAKLDFNGEFFACFEDHQVAKSIIYQVLLLHKGPILKFTLYGRNVKGCPDINHWILFLSKKNVEEFSLHICTFIKYHLPSQFFTFQQLRHLELDTCLFYPPPDFKGFEKLINLDFQSVIFDLAIFKNLISKCPLLERLRLYWCTHFDILEIDAANLKWFEFYGTSKFICFKNAPMLRNVNMYLDPQVLTDPSPVCSNVTKFFHYMPFLQELKLSGSTLEYLIMGGIPESPLTALNNVKFEFSSVVYLITSCPKLQELRIECEIVEDDVEPDIQLLRAQSISCGIMKMLQRVEMQGFTGFEMEMEFMKIILASAPVLEEIFVWNMAHYIHRGTKMMDEMKQFLQVSPDVRFMFEEAYADPEFP</sequence>
<reference evidence="2 3" key="1">
    <citation type="submission" date="2020-09" db="EMBL/GenBank/DDBJ databases">
        <title>De no assembly of potato wild relative species, Solanum commersonii.</title>
        <authorList>
            <person name="Cho K."/>
        </authorList>
    </citation>
    <scope>NUCLEOTIDE SEQUENCE [LARGE SCALE GENOMIC DNA]</scope>
    <source>
        <strain evidence="2">LZ3.2</strain>
        <tissue evidence="2">Leaf</tissue>
    </source>
</reference>
<dbReference type="AlphaFoldDB" id="A0A9J5XV75"/>
<gene>
    <name evidence="2" type="ORF">H5410_042733</name>
</gene>
<dbReference type="EMBL" id="JACXVP010000008">
    <property type="protein sequence ID" value="KAG5592219.1"/>
    <property type="molecule type" value="Genomic_DNA"/>
</dbReference>
<protein>
    <recommendedName>
        <fullName evidence="1">F-box/LRR-repeat protein 15/At3g58940/PEG3-like LRR domain-containing protein</fullName>
    </recommendedName>
</protein>
<dbReference type="Pfam" id="PF24758">
    <property type="entry name" value="LRR_At5g56370"/>
    <property type="match status" value="1"/>
</dbReference>
<evidence type="ECO:0000313" key="3">
    <source>
        <dbReference type="Proteomes" id="UP000824120"/>
    </source>
</evidence>
<proteinExistence type="predicted"/>
<name>A0A9J5XV75_SOLCO</name>
<dbReference type="InterPro" id="IPR055411">
    <property type="entry name" value="LRR_FXL15/At3g58940/PEG3-like"/>
</dbReference>
<dbReference type="InterPro" id="IPR032675">
    <property type="entry name" value="LRR_dom_sf"/>
</dbReference>
<dbReference type="PANTHER" id="PTHR31639">
    <property type="entry name" value="F-BOX PROTEIN-LIKE"/>
    <property type="match status" value="1"/>
</dbReference>
<accession>A0A9J5XV75</accession>
<dbReference type="PANTHER" id="PTHR31639:SF312">
    <property type="entry name" value="CYCLIN-LIKE F-BOX"/>
    <property type="match status" value="1"/>
</dbReference>
<dbReference type="SUPFAM" id="SSF81383">
    <property type="entry name" value="F-box domain"/>
    <property type="match status" value="1"/>
</dbReference>
<feature type="domain" description="F-box/LRR-repeat protein 15/At3g58940/PEG3-like LRR" evidence="1">
    <location>
        <begin position="100"/>
        <end position="229"/>
    </location>
</feature>
<keyword evidence="3" id="KW-1185">Reference proteome</keyword>
<dbReference type="InterPro" id="IPR036047">
    <property type="entry name" value="F-box-like_dom_sf"/>
</dbReference>
<evidence type="ECO:0000313" key="2">
    <source>
        <dbReference type="EMBL" id="KAG5592219.1"/>
    </source>
</evidence>
<comment type="caution">
    <text evidence="2">The sequence shown here is derived from an EMBL/GenBank/DDBJ whole genome shotgun (WGS) entry which is preliminary data.</text>
</comment>